<evidence type="ECO:0000256" key="11">
    <source>
        <dbReference type="SAM" id="SignalP"/>
    </source>
</evidence>
<gene>
    <name evidence="12" type="ORF">HH1059_17830</name>
</gene>
<dbReference type="EMBL" id="AP017372">
    <property type="protein sequence ID" value="BAU58470.1"/>
    <property type="molecule type" value="Genomic_DNA"/>
</dbReference>
<dbReference type="Gene3D" id="2.40.160.10">
    <property type="entry name" value="Porin"/>
    <property type="match status" value="1"/>
</dbReference>
<comment type="subcellular location">
    <subcellularLocation>
        <location evidence="1">Cell outer membrane</location>
        <topology evidence="1">Multi-pass membrane protein</topology>
    </subcellularLocation>
</comment>
<dbReference type="PANTHER" id="PTHR34501">
    <property type="entry name" value="PROTEIN YDDL-RELATED"/>
    <property type="match status" value="1"/>
</dbReference>
<dbReference type="InterPro" id="IPR033900">
    <property type="entry name" value="Gram_neg_porin_domain"/>
</dbReference>
<evidence type="ECO:0000256" key="9">
    <source>
        <dbReference type="ARBA" id="ARBA00023136"/>
    </source>
</evidence>
<dbReference type="GO" id="GO:0015288">
    <property type="term" value="F:porin activity"/>
    <property type="evidence" value="ECO:0007669"/>
    <property type="project" value="UniProtKB-KW"/>
</dbReference>
<keyword evidence="6 11" id="KW-0732">Signal</keyword>
<dbReference type="SUPFAM" id="SSF56935">
    <property type="entry name" value="Porins"/>
    <property type="match status" value="1"/>
</dbReference>
<accession>A0A0X8XAG6</accession>
<feature type="signal peptide" evidence="11">
    <location>
        <begin position="1"/>
        <end position="22"/>
    </location>
</feature>
<protein>
    <submittedName>
        <fullName evidence="12">Outer membrane protein class 1</fullName>
    </submittedName>
</protein>
<keyword evidence="7" id="KW-0406">Ion transport</keyword>
<dbReference type="AlphaFoldDB" id="A0A0X8XAG6"/>
<dbReference type="PANTHER" id="PTHR34501:SF9">
    <property type="entry name" value="MAJOR OUTER MEMBRANE PROTEIN P.IA"/>
    <property type="match status" value="1"/>
</dbReference>
<evidence type="ECO:0000256" key="10">
    <source>
        <dbReference type="ARBA" id="ARBA00023237"/>
    </source>
</evidence>
<organism evidence="12 13">
    <name type="scientific">Halorhodospira halochloris</name>
    <name type="common">Ectothiorhodospira halochloris</name>
    <dbReference type="NCBI Taxonomy" id="1052"/>
    <lineage>
        <taxon>Bacteria</taxon>
        <taxon>Pseudomonadati</taxon>
        <taxon>Pseudomonadota</taxon>
        <taxon>Gammaproteobacteria</taxon>
        <taxon>Chromatiales</taxon>
        <taxon>Ectothiorhodospiraceae</taxon>
        <taxon>Halorhodospira</taxon>
    </lineage>
</organism>
<comment type="subunit">
    <text evidence="2">Homotrimer.</text>
</comment>
<keyword evidence="10" id="KW-0998">Cell outer membrane</keyword>
<sequence length="369" mass="41179">MRKRLTAIATITALCSPLALLAADKDKEEEGVEFYGHVGYELQFLDDDISEADGLDWGAYLSRIGLRNSHAINDQLKATYQVESFILHGPSGDNIGFRNTYGGLKSESFGEVRVGRHDTPYKRANLPFFAGANMLFDNAQGSGTGLGQWNTALGKDTPQNGDFETIDRNRGFIAQRFQRWHGTLHYISPQVHGLTLEAAMRPVQENGGEDNWVDYSASLTYRLGESWMFNTAYESEGAIDDGGNGGSGVYQTWLAGALFTATDWLTVGAQIENLDIDVNSDINGDLMRLMVPIKLSFGDYYVNTFLKYDDFDYEHKPDENVTEDDDWFDIGMQAGYYLDPEHNTQVYAAAGSAEDIEAVNYAVGFRYQW</sequence>
<evidence type="ECO:0000256" key="8">
    <source>
        <dbReference type="ARBA" id="ARBA00023114"/>
    </source>
</evidence>
<evidence type="ECO:0000313" key="13">
    <source>
        <dbReference type="Proteomes" id="UP000218890"/>
    </source>
</evidence>
<evidence type="ECO:0000313" key="12">
    <source>
        <dbReference type="EMBL" id="BAU58470.1"/>
    </source>
</evidence>
<keyword evidence="5" id="KW-0812">Transmembrane</keyword>
<keyword evidence="8" id="KW-0626">Porin</keyword>
<evidence type="ECO:0000256" key="2">
    <source>
        <dbReference type="ARBA" id="ARBA00011233"/>
    </source>
</evidence>
<feature type="chain" id="PRO_5007071618" evidence="11">
    <location>
        <begin position="23"/>
        <end position="369"/>
    </location>
</feature>
<dbReference type="CDD" id="cd00342">
    <property type="entry name" value="gram_neg_porins"/>
    <property type="match status" value="1"/>
</dbReference>
<reference evidence="12" key="1">
    <citation type="submission" date="2016-02" db="EMBL/GenBank/DDBJ databases">
        <title>Halorhodospira halochloris DSM-1059 complete genome, version 2.</title>
        <authorList>
            <person name="Tsukatani Y."/>
        </authorList>
    </citation>
    <scope>NUCLEOTIDE SEQUENCE</scope>
    <source>
        <strain evidence="12">DSM 1059</strain>
    </source>
</reference>
<evidence type="ECO:0000256" key="3">
    <source>
        <dbReference type="ARBA" id="ARBA00022448"/>
    </source>
</evidence>
<keyword evidence="9" id="KW-0472">Membrane</keyword>
<evidence type="ECO:0000256" key="7">
    <source>
        <dbReference type="ARBA" id="ARBA00023065"/>
    </source>
</evidence>
<dbReference type="Proteomes" id="UP000218890">
    <property type="component" value="Chromosome"/>
</dbReference>
<evidence type="ECO:0000256" key="4">
    <source>
        <dbReference type="ARBA" id="ARBA00022452"/>
    </source>
</evidence>
<dbReference type="GO" id="GO:0006811">
    <property type="term" value="P:monoatomic ion transport"/>
    <property type="evidence" value="ECO:0007669"/>
    <property type="project" value="UniProtKB-KW"/>
</dbReference>
<keyword evidence="13" id="KW-1185">Reference proteome</keyword>
<proteinExistence type="predicted"/>
<dbReference type="KEGG" id="hhk:HH1059_17830"/>
<dbReference type="GO" id="GO:0046930">
    <property type="term" value="C:pore complex"/>
    <property type="evidence" value="ECO:0007669"/>
    <property type="project" value="UniProtKB-KW"/>
</dbReference>
<dbReference type="InterPro" id="IPR050298">
    <property type="entry name" value="Gram-neg_bact_OMP"/>
</dbReference>
<dbReference type="GO" id="GO:0009279">
    <property type="term" value="C:cell outer membrane"/>
    <property type="evidence" value="ECO:0007669"/>
    <property type="project" value="UniProtKB-SubCell"/>
</dbReference>
<dbReference type="InterPro" id="IPR023614">
    <property type="entry name" value="Porin_dom_sf"/>
</dbReference>
<evidence type="ECO:0000256" key="1">
    <source>
        <dbReference type="ARBA" id="ARBA00004571"/>
    </source>
</evidence>
<dbReference type="RefSeq" id="WP_096409828.1">
    <property type="nucleotide sequence ID" value="NZ_AP017372.2"/>
</dbReference>
<evidence type="ECO:0000256" key="6">
    <source>
        <dbReference type="ARBA" id="ARBA00022729"/>
    </source>
</evidence>
<evidence type="ECO:0000256" key="5">
    <source>
        <dbReference type="ARBA" id="ARBA00022692"/>
    </source>
</evidence>
<keyword evidence="4" id="KW-1134">Transmembrane beta strand</keyword>
<name>A0A0X8XAG6_HALHR</name>
<keyword evidence="3" id="KW-0813">Transport</keyword>